<sequence>MASFDGPKFKMTDGSYVQTKAIDVGSSTDISPYLSLIREDSILNGNRAVIFDVYWDVGFLKTDTKKSSWSLSSVKLSTRNLCLLLRLPNPFHDNLRDLYRFFASKFVTFVGVQIEEDLILLRENHGLVIRNAIEVGKLAAKALGTLVLEYLGTRELAHRVLWSDLSRLDSIESKWEEKSSEERLEAAAIEGWLISNVWDQLNE</sequence>
<proteinExistence type="inferred from homology"/>
<dbReference type="Gene3D" id="3.30.420.10">
    <property type="entry name" value="Ribonuclease H-like superfamily/Ribonuclease H"/>
    <property type="match status" value="1"/>
</dbReference>
<evidence type="ECO:0000256" key="9">
    <source>
        <dbReference type="ARBA" id="ARBA00061156"/>
    </source>
</evidence>
<dbReference type="InterPro" id="IPR012337">
    <property type="entry name" value="RNaseH-like_sf"/>
</dbReference>
<keyword evidence="4" id="KW-0963">Cytoplasm</keyword>
<dbReference type="EC" id="3.1.13.1" evidence="3"/>
<comment type="catalytic activity">
    <reaction evidence="1">
        <text>Exonucleolytic cleavage in the 3'- to 5'-direction to yield nucleoside 5'-phosphates.</text>
        <dbReference type="EC" id="3.1.13.1"/>
    </reaction>
</comment>
<comment type="function">
    <text evidence="8">3'-to-5' exoribonuclease (RNase) specifically targeting single-stranded RNAs. Triggers miRNA accumulation in RNA-induced silencing complex (RISC), composed of miRNAs and AGO proteins, by degrading uridylated cleavage fragments. Required during plant growth and development.</text>
</comment>
<dbReference type="GO" id="GO:2000630">
    <property type="term" value="P:positive regulation of miRNA metabolic process"/>
    <property type="evidence" value="ECO:0007669"/>
    <property type="project" value="UniProtKB-ARBA"/>
</dbReference>
<dbReference type="GO" id="GO:0031047">
    <property type="term" value="P:regulatory ncRNA-mediated gene silencing"/>
    <property type="evidence" value="ECO:0007669"/>
    <property type="project" value="UniProtKB-KW"/>
</dbReference>
<keyword evidence="7" id="KW-0943">RNA-mediated gene silencing</keyword>
<evidence type="ECO:0000256" key="4">
    <source>
        <dbReference type="ARBA" id="ARBA00022490"/>
    </source>
</evidence>
<dbReference type="AlphaFoldDB" id="A0A1J3DB08"/>
<protein>
    <recommendedName>
        <fullName evidence="3">exoribonuclease II</fullName>
        <ecNumber evidence="3">3.1.13.1</ecNumber>
    </recommendedName>
</protein>
<dbReference type="GO" id="GO:1905172">
    <property type="term" value="F:RISC complex binding"/>
    <property type="evidence" value="ECO:0007669"/>
    <property type="project" value="UniProtKB-ARBA"/>
</dbReference>
<organism evidence="11">
    <name type="scientific">Noccaea caerulescens</name>
    <name type="common">Alpine penny-cress</name>
    <name type="synonym">Thlaspi caerulescens</name>
    <dbReference type="NCBI Taxonomy" id="107243"/>
    <lineage>
        <taxon>Eukaryota</taxon>
        <taxon>Viridiplantae</taxon>
        <taxon>Streptophyta</taxon>
        <taxon>Embryophyta</taxon>
        <taxon>Tracheophyta</taxon>
        <taxon>Spermatophyta</taxon>
        <taxon>Magnoliopsida</taxon>
        <taxon>eudicotyledons</taxon>
        <taxon>Gunneridae</taxon>
        <taxon>Pentapetalae</taxon>
        <taxon>rosids</taxon>
        <taxon>malvids</taxon>
        <taxon>Brassicales</taxon>
        <taxon>Brassicaceae</taxon>
        <taxon>Coluteocarpeae</taxon>
        <taxon>Noccaea</taxon>
    </lineage>
</organism>
<dbReference type="PANTHER" id="PTHR13620:SF102">
    <property type="entry name" value="PROTEIN RISC-INTERACTING CLEARING 3'-5' EXORIBONUCLEASE 2"/>
    <property type="match status" value="1"/>
</dbReference>
<evidence type="ECO:0000256" key="7">
    <source>
        <dbReference type="ARBA" id="ARBA00023158"/>
    </source>
</evidence>
<dbReference type="EMBL" id="GEVI01016202">
    <property type="protein sequence ID" value="JAU16118.1"/>
    <property type="molecule type" value="Transcribed_RNA"/>
</dbReference>
<dbReference type="GO" id="GO:0008310">
    <property type="term" value="F:single-stranded DNA 3'-5' DNA exonuclease activity"/>
    <property type="evidence" value="ECO:0007669"/>
    <property type="project" value="UniProtKB-ARBA"/>
</dbReference>
<name>A0A1J3DB08_NOCCA</name>
<comment type="subunit">
    <text evidence="10">Homohexamer with DnaQ-like exonuclease fold in a ring-shaped structure with a central cavity. Component of AGO1 and AGO10-centered RNA-induced silencing complexes (RISC). Interacts with and acts as a cofactor of AGO1 and AGO10.</text>
</comment>
<dbReference type="InterPro" id="IPR036397">
    <property type="entry name" value="RNaseH_sf"/>
</dbReference>
<accession>A0A1J3DB08</accession>
<evidence type="ECO:0000256" key="5">
    <source>
        <dbReference type="ARBA" id="ARBA00022722"/>
    </source>
</evidence>
<evidence type="ECO:0000256" key="8">
    <source>
        <dbReference type="ARBA" id="ARBA00053559"/>
    </source>
</evidence>
<evidence type="ECO:0000313" key="11">
    <source>
        <dbReference type="EMBL" id="JAU16118.1"/>
    </source>
</evidence>
<dbReference type="PANTHER" id="PTHR13620">
    <property type="entry name" value="3-5 EXONUCLEASE"/>
    <property type="match status" value="1"/>
</dbReference>
<evidence type="ECO:0000256" key="6">
    <source>
        <dbReference type="ARBA" id="ARBA00022801"/>
    </source>
</evidence>
<dbReference type="GO" id="GO:0008859">
    <property type="term" value="F:exoribonuclease II activity"/>
    <property type="evidence" value="ECO:0007669"/>
    <property type="project" value="UniProtKB-EC"/>
</dbReference>
<dbReference type="InterPro" id="IPR051132">
    <property type="entry name" value="3-5_Exonuclease_domain"/>
</dbReference>
<dbReference type="GO" id="GO:0003676">
    <property type="term" value="F:nucleic acid binding"/>
    <property type="evidence" value="ECO:0007669"/>
    <property type="project" value="InterPro"/>
</dbReference>
<comment type="subcellular location">
    <subcellularLocation>
        <location evidence="2">Cytoplasm</location>
    </subcellularLocation>
</comment>
<keyword evidence="5" id="KW-0540">Nuclease</keyword>
<evidence type="ECO:0000256" key="10">
    <source>
        <dbReference type="ARBA" id="ARBA00062020"/>
    </source>
</evidence>
<gene>
    <name evidence="11" type="ORF">GA_TR6370_c0_g1_i1_g.21110</name>
</gene>
<dbReference type="FunFam" id="3.30.420.10:FF:000161">
    <property type="entry name" value="Protein RISC-INTERACTING CLEARING 3'-5' EXORIBONUCLEASE 2"/>
    <property type="match status" value="1"/>
</dbReference>
<dbReference type="GO" id="GO:0005737">
    <property type="term" value="C:cytoplasm"/>
    <property type="evidence" value="ECO:0007669"/>
    <property type="project" value="UniProtKB-SubCell"/>
</dbReference>
<comment type="similarity">
    <text evidence="9">Belongs to the RICE family.</text>
</comment>
<evidence type="ECO:0000256" key="3">
    <source>
        <dbReference type="ARBA" id="ARBA00012163"/>
    </source>
</evidence>
<dbReference type="GO" id="GO:0005634">
    <property type="term" value="C:nucleus"/>
    <property type="evidence" value="ECO:0007669"/>
    <property type="project" value="TreeGrafter"/>
</dbReference>
<reference evidence="11" key="1">
    <citation type="submission" date="2016-07" db="EMBL/GenBank/DDBJ databases">
        <title>De novo transcriptome assembly of four accessions of the metal hyperaccumulator plant Noccaea caerulescens.</title>
        <authorList>
            <person name="Blande D."/>
            <person name="Halimaa P."/>
            <person name="Tervahauta A.I."/>
            <person name="Aarts M.G."/>
            <person name="Karenlampi S.O."/>
        </authorList>
    </citation>
    <scope>NUCLEOTIDE SEQUENCE</scope>
</reference>
<evidence type="ECO:0000256" key="2">
    <source>
        <dbReference type="ARBA" id="ARBA00004496"/>
    </source>
</evidence>
<keyword evidence="6" id="KW-0378">Hydrolase</keyword>
<evidence type="ECO:0000256" key="1">
    <source>
        <dbReference type="ARBA" id="ARBA00001849"/>
    </source>
</evidence>
<dbReference type="SUPFAM" id="SSF53098">
    <property type="entry name" value="Ribonuclease H-like"/>
    <property type="match status" value="1"/>
</dbReference>